<evidence type="ECO:0000256" key="1">
    <source>
        <dbReference type="SAM" id="Coils"/>
    </source>
</evidence>
<dbReference type="GO" id="GO:1905244">
    <property type="term" value="P:regulation of modification of synaptic structure"/>
    <property type="evidence" value="ECO:0007669"/>
    <property type="project" value="TreeGrafter"/>
</dbReference>
<feature type="coiled-coil region" evidence="1">
    <location>
        <begin position="356"/>
        <end position="411"/>
    </location>
</feature>
<feature type="region of interest" description="Disordered" evidence="2">
    <location>
        <begin position="866"/>
        <end position="895"/>
    </location>
</feature>
<dbReference type="GO" id="GO:0098837">
    <property type="term" value="C:postsynaptic recycling endosome"/>
    <property type="evidence" value="ECO:0007669"/>
    <property type="project" value="TreeGrafter"/>
</dbReference>
<dbReference type="GO" id="GO:0098978">
    <property type="term" value="C:glutamatergic synapse"/>
    <property type="evidence" value="ECO:0007669"/>
    <property type="project" value="TreeGrafter"/>
</dbReference>
<feature type="coiled-coil region" evidence="1">
    <location>
        <begin position="637"/>
        <end position="793"/>
    </location>
</feature>
<dbReference type="PANTHER" id="PTHR18978:SF1">
    <property type="entry name" value="GRIP1-ASSOCIATED PROTEIN 1"/>
    <property type="match status" value="1"/>
</dbReference>
<feature type="region of interest" description="Disordered" evidence="2">
    <location>
        <begin position="100"/>
        <end position="143"/>
    </location>
</feature>
<accession>A0AAV7X2T7</accession>
<dbReference type="GO" id="GO:0099152">
    <property type="term" value="P:regulation of neurotransmitter receptor transport, endosome to postsynaptic membrane"/>
    <property type="evidence" value="ECO:0007669"/>
    <property type="project" value="TreeGrafter"/>
</dbReference>
<name>A0AAV7X2T7_9NEOP</name>
<evidence type="ECO:0000256" key="2">
    <source>
        <dbReference type="SAM" id="MobiDB-lite"/>
    </source>
</evidence>
<keyword evidence="4" id="KW-1185">Reference proteome</keyword>
<dbReference type="PANTHER" id="PTHR18978">
    <property type="entry name" value="GRIP-1 ASSOCIATED PROTEIN 1"/>
    <property type="match status" value="1"/>
</dbReference>
<feature type="compositionally biased region" description="Low complexity" evidence="2">
    <location>
        <begin position="25"/>
        <end position="39"/>
    </location>
</feature>
<dbReference type="GO" id="GO:0099158">
    <property type="term" value="P:regulation of recycling endosome localization within postsynapse"/>
    <property type="evidence" value="ECO:0007669"/>
    <property type="project" value="TreeGrafter"/>
</dbReference>
<keyword evidence="1" id="KW-0175">Coiled coil</keyword>
<dbReference type="Proteomes" id="UP001075354">
    <property type="component" value="Chromosome 15"/>
</dbReference>
<evidence type="ECO:0000313" key="3">
    <source>
        <dbReference type="EMBL" id="KAJ1520225.1"/>
    </source>
</evidence>
<feature type="region of interest" description="Disordered" evidence="2">
    <location>
        <begin position="1"/>
        <end position="61"/>
    </location>
</feature>
<dbReference type="InterPro" id="IPR026204">
    <property type="entry name" value="GRIPAP1"/>
</dbReference>
<gene>
    <name evidence="3" type="ORF">ONE63_004435</name>
</gene>
<dbReference type="EMBL" id="JAPTSV010000015">
    <property type="protein sequence ID" value="KAJ1520225.1"/>
    <property type="molecule type" value="Genomic_DNA"/>
</dbReference>
<comment type="caution">
    <text evidence="3">The sequence shown here is derived from an EMBL/GenBank/DDBJ whole genome shotgun (WGS) entry which is preliminary data.</text>
</comment>
<feature type="coiled-coil region" evidence="1">
    <location>
        <begin position="535"/>
        <end position="604"/>
    </location>
</feature>
<organism evidence="3 4">
    <name type="scientific">Megalurothrips usitatus</name>
    <name type="common">bean blossom thrips</name>
    <dbReference type="NCBI Taxonomy" id="439358"/>
    <lineage>
        <taxon>Eukaryota</taxon>
        <taxon>Metazoa</taxon>
        <taxon>Ecdysozoa</taxon>
        <taxon>Arthropoda</taxon>
        <taxon>Hexapoda</taxon>
        <taxon>Insecta</taxon>
        <taxon>Pterygota</taxon>
        <taxon>Neoptera</taxon>
        <taxon>Paraneoptera</taxon>
        <taxon>Thysanoptera</taxon>
        <taxon>Terebrantia</taxon>
        <taxon>Thripoidea</taxon>
        <taxon>Thripidae</taxon>
        <taxon>Megalurothrips</taxon>
    </lineage>
</organism>
<feature type="compositionally biased region" description="Polar residues" evidence="2">
    <location>
        <begin position="40"/>
        <end position="54"/>
    </location>
</feature>
<dbReference type="AlphaFoldDB" id="A0AAV7X2T7"/>
<evidence type="ECO:0008006" key="5">
    <source>
        <dbReference type="Google" id="ProtNLM"/>
    </source>
</evidence>
<feature type="coiled-coil region" evidence="1">
    <location>
        <begin position="472"/>
        <end position="499"/>
    </location>
</feature>
<evidence type="ECO:0000313" key="4">
    <source>
        <dbReference type="Proteomes" id="UP001075354"/>
    </source>
</evidence>
<sequence length="1103" mass="122133">MALESSPDQTNRKVKHAMLLSGHRNSSSATSLSQSLNDSTGESSSPIECNSIRSGTRRHGSLDISMPRVHSVGRAVDVLNAKVLKPDLLNLHLHYESQTDICPSDSSDQNHNTDASNDIVQDDNIPNGTIHGKRLSDAGQQSKLNIPGNSVVVSDSGPVCSAEPFPIPTVENLRPYPPGLITIVKEGPAHESPSSILLDSIERELEDLEPLQSRKNSIAMAADDKIGMNGLEQNGSEISGCHCRIALQERLHATVKGCLQLQHQVDLADSKCARWEREAGEAAENASLLRARVSELEIELAARNASLHGLKAKVAQQFMENDDINEKRRQFERDCKAQLTQMDSLKKSELWYREQLHLTQVERTTLQKQLMKAQEEGVRQEHEIEKMRTDLKRVQDQLEEQEEKSLKEKQNFTMRLEKALAFSARPFSAEDSSKSKQEADPHTVSELKQRVLDLELSLESNNKILGRSGEEIDRLLARSLQLQRELSETKIKLQEEQDRYLSAAKDREKTDAELKERTAALTQLSQEHAKLAVKLECQAREREEQEEALSSLTRSLNTVSSRFNAMRTEAQQQRAEVEALRGDVRAARAERDALQARVEEAARREQAAAVSARLQAGEREVVRGAREAQLEHEVLGLREATERARGVQQRVDQLQTERDQLSGLNEQMRAQIERLSQLLQQNTGSRAENNQLQVEKSQLQMEKSQLQGELEKSTMVKEQLQTENHQLQAQVQRSAARLEELNHTIQNLEAEMAAIRERHQQQGEDEDEDDAEAEALEAELQRERLELTARVEELSQWLDTMTQGLGLGARGQAMERLARMTTSPMHVDVVDGGDGQGDGQTDVEEVLRSLREANSELSQYAAALQRRLDDVDSGTSPKTTPRPRPDLLEGEVPDAPAQPQVDEAEARGLLALLQVCLYRLGGVTDVLQDGDDDVLIVGDVGRLAAAIRRSVNKLAVRLEGQGTLGALADGDRESRLRALEILEEEHRDLRDREGRRDALVRTLMARLKDQVLARKAAEQKLAVLGALGLGAAGSPGAHSCHSCLPNGTGAAPTPAAAAGASHVCTSACRAGNHYLGMHACLAGWPTRTLSGARFRASRSSAQY</sequence>
<dbReference type="GO" id="GO:0098998">
    <property type="term" value="C:extrinsic component of postsynaptic early endosome membrane"/>
    <property type="evidence" value="ECO:0007669"/>
    <property type="project" value="TreeGrafter"/>
</dbReference>
<proteinExistence type="predicted"/>
<dbReference type="GO" id="GO:0098887">
    <property type="term" value="P:neurotransmitter receptor transport, endosome to postsynaptic membrane"/>
    <property type="evidence" value="ECO:0007669"/>
    <property type="project" value="TreeGrafter"/>
</dbReference>
<protein>
    <recommendedName>
        <fullName evidence="5">Rootletin-like</fullName>
    </recommendedName>
</protein>
<reference evidence="3" key="1">
    <citation type="submission" date="2022-12" db="EMBL/GenBank/DDBJ databases">
        <title>Chromosome-level genome assembly of the bean flower thrips Megalurothrips usitatus.</title>
        <authorList>
            <person name="Ma L."/>
            <person name="Liu Q."/>
            <person name="Li H."/>
            <person name="Cai W."/>
        </authorList>
    </citation>
    <scope>NUCLEOTIDE SEQUENCE</scope>
    <source>
        <strain evidence="3">Cailab_2022a</strain>
    </source>
</reference>
<feature type="compositionally biased region" description="Polar residues" evidence="2">
    <location>
        <begin position="100"/>
        <end position="127"/>
    </location>
</feature>